<dbReference type="EMBL" id="MHVH01000006">
    <property type="protein sequence ID" value="OHA90105.1"/>
    <property type="molecule type" value="Genomic_DNA"/>
</dbReference>
<dbReference type="PANTHER" id="PTHR36697">
    <property type="entry name" value="S-ADENOSYLMETHIONINE SYNTHASE"/>
    <property type="match status" value="1"/>
</dbReference>
<evidence type="ECO:0000313" key="2">
    <source>
        <dbReference type="EMBL" id="OHA90105.1"/>
    </source>
</evidence>
<protein>
    <recommendedName>
        <fullName evidence="4">Methionine adenosyltransferase</fullName>
    </recommendedName>
</protein>
<dbReference type="InterPro" id="IPR042544">
    <property type="entry name" value="AdoMet_synthase_3"/>
</dbReference>
<evidence type="ECO:0000256" key="1">
    <source>
        <dbReference type="ARBA" id="ARBA00006892"/>
    </source>
</evidence>
<dbReference type="Gene3D" id="3.30.300.280">
    <property type="entry name" value="S-adenosylmethionine synthetase, C-terminal domain"/>
    <property type="match status" value="1"/>
</dbReference>
<gene>
    <name evidence="2" type="ORF">A2838_00535</name>
</gene>
<evidence type="ECO:0000313" key="3">
    <source>
        <dbReference type="Proteomes" id="UP000178107"/>
    </source>
</evidence>
<proteinExistence type="inferred from homology"/>
<dbReference type="InterPro" id="IPR027790">
    <property type="entry name" value="AdoMet_synthase_2_family"/>
</dbReference>
<name>A0A1G2SYN8_9BACT</name>
<dbReference type="AlphaFoldDB" id="A0A1G2SYN8"/>
<dbReference type="Gene3D" id="3.30.300.340">
    <property type="entry name" value="S-adenosylmethionine synthetase, N-terminal domain"/>
    <property type="match status" value="1"/>
</dbReference>
<comment type="caution">
    <text evidence="2">The sequence shown here is derived from an EMBL/GenBank/DDBJ whole genome shotgun (WGS) entry which is preliminary data.</text>
</comment>
<comment type="similarity">
    <text evidence="1">Belongs to the AdoMet synthetase 2 family.</text>
</comment>
<evidence type="ECO:0008006" key="4">
    <source>
        <dbReference type="Google" id="ProtNLM"/>
    </source>
</evidence>
<dbReference type="Gene3D" id="3.30.300.10">
    <property type="match status" value="1"/>
</dbReference>
<dbReference type="InterPro" id="IPR042543">
    <property type="entry name" value="AdoMet_synthase_2"/>
</dbReference>
<accession>A0A1G2SYN8</accession>
<reference evidence="2 3" key="1">
    <citation type="journal article" date="2016" name="Nat. Commun.">
        <title>Thousands of microbial genomes shed light on interconnected biogeochemical processes in an aquifer system.</title>
        <authorList>
            <person name="Anantharaman K."/>
            <person name="Brown C.T."/>
            <person name="Hug L.A."/>
            <person name="Sharon I."/>
            <person name="Castelle C.J."/>
            <person name="Probst A.J."/>
            <person name="Thomas B.C."/>
            <person name="Singh A."/>
            <person name="Wilkins M.J."/>
            <person name="Karaoz U."/>
            <person name="Brodie E.L."/>
            <person name="Williams K.H."/>
            <person name="Hubbard S.S."/>
            <person name="Banfield J.F."/>
        </authorList>
    </citation>
    <scope>NUCLEOTIDE SEQUENCE [LARGE SCALE GENOMIC DNA]</scope>
</reference>
<dbReference type="Pfam" id="PF01941">
    <property type="entry name" value="AdoMet_Synthase"/>
    <property type="match status" value="1"/>
</dbReference>
<dbReference type="Proteomes" id="UP000178107">
    <property type="component" value="Unassembled WGS sequence"/>
</dbReference>
<dbReference type="PANTHER" id="PTHR36697:SF1">
    <property type="entry name" value="S-ADENOSYLMETHIONINE SYNTHASE"/>
    <property type="match status" value="1"/>
</dbReference>
<sequence>MNFVLVKKDFDSLPYEFVERKGKGHPDTLSDGLAEYLSAQYSMYTKQNYGAVLHHNFDKVGLLGGASDVRFGDGKLTKPIRVLLNGRASTKFGNHDIDVKTLLIDWSKTFLASQLPFKNIEKELEFHYNLSTQSSPGTIGEKENIQKSSRKYWFEPRNLDDVPELKRLFANDTSMGVGFAPYSSLENLIFSIDQSLTCEQFISMNPWIGSDIKIMGFRHKNEYKITICIPQIADQVSSIEIYKENIHAVQKEIYTIFQKLGIEEYELNINTRDNYDKSELYLTAIGSSIESGDEGLVGRGNRVQGIISPMRPMSMEGAAGKNPVYHIGKIYYVAAQKISEAIYKKFNIQNEVVLVSQSGRGLLDPWIVFVHVPNDFLMSDDLEYLVKKEIKNIPLLTDDLIKLKIPIS</sequence>
<organism evidence="2 3">
    <name type="scientific">Candidatus Zambryskibacteria bacterium RIFCSPHIGHO2_01_FULL_46_25</name>
    <dbReference type="NCBI Taxonomy" id="1802738"/>
    <lineage>
        <taxon>Bacteria</taxon>
        <taxon>Candidatus Zambryskiibacteriota</taxon>
    </lineage>
</organism>